<evidence type="ECO:0000256" key="1">
    <source>
        <dbReference type="SAM" id="SignalP"/>
    </source>
</evidence>
<reference evidence="2" key="3">
    <citation type="submission" date="2025-09" db="UniProtKB">
        <authorList>
            <consortium name="Ensembl"/>
        </authorList>
    </citation>
    <scope>IDENTIFICATION</scope>
</reference>
<accession>A0A673TTY2</accession>
<sequence>MWEGPGLAFMLLLHSIFTIHIHSQFCLVYMKNEVTKICCYVLKLKPLFEKPPNWCLHYIMIHTDESPNQAI</sequence>
<evidence type="ECO:0000313" key="3">
    <source>
        <dbReference type="Proteomes" id="UP000472268"/>
    </source>
</evidence>
<protein>
    <recommendedName>
        <fullName evidence="4">Secreted protein</fullName>
    </recommendedName>
</protein>
<organism evidence="2 3">
    <name type="scientific">Suricata suricatta</name>
    <name type="common">Meerkat</name>
    <dbReference type="NCBI Taxonomy" id="37032"/>
    <lineage>
        <taxon>Eukaryota</taxon>
        <taxon>Metazoa</taxon>
        <taxon>Chordata</taxon>
        <taxon>Craniata</taxon>
        <taxon>Vertebrata</taxon>
        <taxon>Euteleostomi</taxon>
        <taxon>Mammalia</taxon>
        <taxon>Eutheria</taxon>
        <taxon>Laurasiatheria</taxon>
        <taxon>Carnivora</taxon>
        <taxon>Feliformia</taxon>
        <taxon>Herpestidae</taxon>
        <taxon>Suricata</taxon>
    </lineage>
</organism>
<reference evidence="2" key="2">
    <citation type="submission" date="2025-08" db="UniProtKB">
        <authorList>
            <consortium name="Ensembl"/>
        </authorList>
    </citation>
    <scope>IDENTIFICATION</scope>
</reference>
<keyword evidence="3" id="KW-1185">Reference proteome</keyword>
<reference evidence="2 3" key="1">
    <citation type="submission" date="2019-05" db="EMBL/GenBank/DDBJ databases">
        <title>A Chromosome-scale Meerkat (S. suricatta) Genome Assembly.</title>
        <authorList>
            <person name="Dudchenko O."/>
            <person name="Lieberman Aiden E."/>
            <person name="Tung J."/>
            <person name="Barreiro L.B."/>
            <person name="Clutton-Brock T.H."/>
        </authorList>
    </citation>
    <scope>NUCLEOTIDE SEQUENCE [LARGE SCALE GENOMIC DNA]</scope>
</reference>
<evidence type="ECO:0008006" key="4">
    <source>
        <dbReference type="Google" id="ProtNLM"/>
    </source>
</evidence>
<feature type="signal peptide" evidence="1">
    <location>
        <begin position="1"/>
        <end position="18"/>
    </location>
</feature>
<dbReference type="AlphaFoldDB" id="A0A673TTY2"/>
<feature type="chain" id="PRO_5046489688" description="Secreted protein" evidence="1">
    <location>
        <begin position="19"/>
        <end position="71"/>
    </location>
</feature>
<keyword evidence="1" id="KW-0732">Signal</keyword>
<dbReference type="Ensembl" id="ENSSSUT00005014275.1">
    <property type="protein sequence ID" value="ENSSSUP00005012469.1"/>
    <property type="gene ID" value="ENSSSUG00005008037.1"/>
</dbReference>
<evidence type="ECO:0000313" key="2">
    <source>
        <dbReference type="Ensembl" id="ENSSSUP00005012469.1"/>
    </source>
</evidence>
<dbReference type="OMA" id="TKICCYV"/>
<name>A0A673TTY2_SURSU</name>
<proteinExistence type="predicted"/>
<dbReference type="Proteomes" id="UP000472268">
    <property type="component" value="Chromosome 7"/>
</dbReference>